<dbReference type="InterPro" id="IPR013083">
    <property type="entry name" value="Znf_RING/FYVE/PHD"/>
</dbReference>
<evidence type="ECO:0000256" key="4">
    <source>
        <dbReference type="SAM" id="MobiDB-lite"/>
    </source>
</evidence>
<dbReference type="InterPro" id="IPR011016">
    <property type="entry name" value="Znf_RING-CH"/>
</dbReference>
<organism evidence="7 9">
    <name type="scientific">Didymodactylos carnosus</name>
    <dbReference type="NCBI Taxonomy" id="1234261"/>
    <lineage>
        <taxon>Eukaryota</taxon>
        <taxon>Metazoa</taxon>
        <taxon>Spiralia</taxon>
        <taxon>Gnathifera</taxon>
        <taxon>Rotifera</taxon>
        <taxon>Eurotatoria</taxon>
        <taxon>Bdelloidea</taxon>
        <taxon>Philodinida</taxon>
        <taxon>Philodinidae</taxon>
        <taxon>Didymodactylos</taxon>
    </lineage>
</organism>
<protein>
    <recommendedName>
        <fullName evidence="6">RING-CH-type domain-containing protein</fullName>
    </recommendedName>
</protein>
<keyword evidence="2" id="KW-0863">Zinc-finger</keyword>
<evidence type="ECO:0000256" key="1">
    <source>
        <dbReference type="ARBA" id="ARBA00022723"/>
    </source>
</evidence>
<dbReference type="Gene3D" id="3.30.40.10">
    <property type="entry name" value="Zinc/RING finger domain, C3HC4 (zinc finger)"/>
    <property type="match status" value="1"/>
</dbReference>
<evidence type="ECO:0000256" key="2">
    <source>
        <dbReference type="ARBA" id="ARBA00022771"/>
    </source>
</evidence>
<name>A0A815W3U5_9BILA</name>
<comment type="caution">
    <text evidence="7">The sequence shown here is derived from an EMBL/GenBank/DDBJ whole genome shotgun (WGS) entry which is preliminary data.</text>
</comment>
<feature type="transmembrane region" description="Helical" evidence="5">
    <location>
        <begin position="201"/>
        <end position="230"/>
    </location>
</feature>
<dbReference type="SUPFAM" id="SSF57850">
    <property type="entry name" value="RING/U-box"/>
    <property type="match status" value="1"/>
</dbReference>
<dbReference type="Proteomes" id="UP000681722">
    <property type="component" value="Unassembled WGS sequence"/>
</dbReference>
<dbReference type="SMART" id="SM00744">
    <property type="entry name" value="RINGv"/>
    <property type="match status" value="1"/>
</dbReference>
<feature type="transmembrane region" description="Helical" evidence="5">
    <location>
        <begin position="102"/>
        <end position="126"/>
    </location>
</feature>
<dbReference type="EMBL" id="CAJNOQ010025862">
    <property type="protein sequence ID" value="CAF1540952.1"/>
    <property type="molecule type" value="Genomic_DNA"/>
</dbReference>
<keyword evidence="5" id="KW-0812">Transmembrane</keyword>
<evidence type="ECO:0000259" key="6">
    <source>
        <dbReference type="PROSITE" id="PS51292"/>
    </source>
</evidence>
<dbReference type="Pfam" id="PF12906">
    <property type="entry name" value="RINGv"/>
    <property type="match status" value="1"/>
</dbReference>
<evidence type="ECO:0000313" key="9">
    <source>
        <dbReference type="Proteomes" id="UP000663829"/>
    </source>
</evidence>
<evidence type="ECO:0000313" key="7">
    <source>
        <dbReference type="EMBL" id="CAF1540952.1"/>
    </source>
</evidence>
<sequence>LQWRLIMSTVNNECDQLLTSNDLKQCRICLDNDNPNDIISPCLCKGGSAYVHRKCLNDWRSENTGGKAFKMCDICHFEYVIEPIIDDSEADRKRLYKYHFLLIRDLTLIALLLQAIILVLTVLLKIGDKNHNNVKNLFPNWMNTFAIYYLSGFILFLALLGVVGLIGLCYGMRNTGGGSRSSSSSSSSSSRSRSSKNTNGGGLFVIIVAIVLIFACIGIFVGIILGVMIFKKLVKHHTNKLWLRQEAEKYVVKDFQGRRNELEKYLNTNNLSIRSPTVD</sequence>
<keyword evidence="5" id="KW-0472">Membrane</keyword>
<keyword evidence="3" id="KW-0862">Zinc</keyword>
<dbReference type="EMBL" id="CAJOBC010091497">
    <property type="protein sequence ID" value="CAF4401298.1"/>
    <property type="molecule type" value="Genomic_DNA"/>
</dbReference>
<feature type="region of interest" description="Disordered" evidence="4">
    <location>
        <begin position="176"/>
        <end position="197"/>
    </location>
</feature>
<dbReference type="AlphaFoldDB" id="A0A815W3U5"/>
<feature type="domain" description="RING-CH-type" evidence="6">
    <location>
        <begin position="18"/>
        <end position="82"/>
    </location>
</feature>
<evidence type="ECO:0000256" key="5">
    <source>
        <dbReference type="SAM" id="Phobius"/>
    </source>
</evidence>
<keyword evidence="1" id="KW-0479">Metal-binding</keyword>
<dbReference type="CDD" id="cd16495">
    <property type="entry name" value="RING_CH-C4HC3_MARCH"/>
    <property type="match status" value="1"/>
</dbReference>
<proteinExistence type="predicted"/>
<dbReference type="GO" id="GO:0008270">
    <property type="term" value="F:zinc ion binding"/>
    <property type="evidence" value="ECO:0007669"/>
    <property type="project" value="UniProtKB-KW"/>
</dbReference>
<feature type="compositionally biased region" description="Low complexity" evidence="4">
    <location>
        <begin position="180"/>
        <end position="192"/>
    </location>
</feature>
<evidence type="ECO:0000256" key="3">
    <source>
        <dbReference type="ARBA" id="ARBA00022833"/>
    </source>
</evidence>
<accession>A0A815W3U5</accession>
<reference evidence="7" key="1">
    <citation type="submission" date="2021-02" db="EMBL/GenBank/DDBJ databases">
        <authorList>
            <person name="Nowell W R."/>
        </authorList>
    </citation>
    <scope>NUCLEOTIDE SEQUENCE</scope>
</reference>
<dbReference type="PANTHER" id="PTHR46347">
    <property type="entry name" value="RING/FYVE/PHD ZINC FINGER SUPERFAMILY PROTEIN"/>
    <property type="match status" value="1"/>
</dbReference>
<dbReference type="PANTHER" id="PTHR46347:SF1">
    <property type="entry name" value="RING_FYVE_PHD ZINC FINGER SUPERFAMILY PROTEIN"/>
    <property type="match status" value="1"/>
</dbReference>
<keyword evidence="9" id="KW-1185">Reference proteome</keyword>
<evidence type="ECO:0000313" key="8">
    <source>
        <dbReference type="EMBL" id="CAF4401298.1"/>
    </source>
</evidence>
<dbReference type="OrthoDB" id="264354at2759"/>
<dbReference type="PROSITE" id="PS51292">
    <property type="entry name" value="ZF_RING_CH"/>
    <property type="match status" value="1"/>
</dbReference>
<keyword evidence="5" id="KW-1133">Transmembrane helix</keyword>
<gene>
    <name evidence="7" type="ORF">GPM918_LOCUS38624</name>
    <name evidence="8" type="ORF">SRO942_LOCUS39462</name>
</gene>
<feature type="non-terminal residue" evidence="7">
    <location>
        <position position="1"/>
    </location>
</feature>
<dbReference type="Proteomes" id="UP000663829">
    <property type="component" value="Unassembled WGS sequence"/>
</dbReference>
<feature type="transmembrane region" description="Helical" evidence="5">
    <location>
        <begin position="146"/>
        <end position="170"/>
    </location>
</feature>